<dbReference type="GeneID" id="79949372"/>
<evidence type="ECO:0000313" key="2">
    <source>
        <dbReference type="Proteomes" id="UP001218895"/>
    </source>
</evidence>
<gene>
    <name evidence="1" type="ORF">L1994_03215</name>
</gene>
<sequence>MKRDIKEIKNKILRTYDKPDVLIDEKETVGLMKLSDKSLRKFLEDEPDRYSVSDLKVVYK</sequence>
<evidence type="ECO:0000313" key="1">
    <source>
        <dbReference type="EMBL" id="WFN37416.1"/>
    </source>
</evidence>
<protein>
    <submittedName>
        <fullName evidence="1">Uncharacterized protein</fullName>
    </submittedName>
</protein>
<proteinExistence type="predicted"/>
<dbReference type="EMBL" id="CP091092">
    <property type="protein sequence ID" value="WFN37416.1"/>
    <property type="molecule type" value="Genomic_DNA"/>
</dbReference>
<dbReference type="RefSeq" id="WP_278100255.1">
    <property type="nucleotide sequence ID" value="NZ_CP091092.1"/>
</dbReference>
<dbReference type="KEGG" id="manq:L1994_03215"/>
<dbReference type="Proteomes" id="UP001218895">
    <property type="component" value="Chromosome"/>
</dbReference>
<reference evidence="1" key="1">
    <citation type="submission" date="2022-01" db="EMBL/GenBank/DDBJ databases">
        <title>Complete genome of Methanomicrobium antiquum DSM 21220.</title>
        <authorList>
            <person name="Chen S.-C."/>
            <person name="You Y.-T."/>
            <person name="Zhou Y.-Z."/>
            <person name="Lai M.-C."/>
        </authorList>
    </citation>
    <scope>NUCLEOTIDE SEQUENCE</scope>
    <source>
        <strain evidence="1">DSM 21220</strain>
    </source>
</reference>
<keyword evidence="2" id="KW-1185">Reference proteome</keyword>
<accession>A0AAF0FT20</accession>
<organism evidence="1 2">
    <name type="scientific">Methanomicrobium antiquum</name>
    <dbReference type="NCBI Taxonomy" id="487686"/>
    <lineage>
        <taxon>Archaea</taxon>
        <taxon>Methanobacteriati</taxon>
        <taxon>Methanobacteriota</taxon>
        <taxon>Stenosarchaea group</taxon>
        <taxon>Methanomicrobia</taxon>
        <taxon>Methanomicrobiales</taxon>
        <taxon>Methanomicrobiaceae</taxon>
        <taxon>Methanomicrobium</taxon>
    </lineage>
</organism>
<dbReference type="AlphaFoldDB" id="A0AAF0FT20"/>
<name>A0AAF0FT20_9EURY</name>